<keyword evidence="1" id="KW-0812">Transmembrane</keyword>
<feature type="transmembrane region" description="Helical" evidence="1">
    <location>
        <begin position="56"/>
        <end position="76"/>
    </location>
</feature>
<dbReference type="InterPro" id="IPR009325">
    <property type="entry name" value="DUF983"/>
</dbReference>
<gene>
    <name evidence="2" type="ORF">JCR33_17945</name>
</gene>
<keyword evidence="1" id="KW-1133">Transmembrane helix</keyword>
<feature type="transmembrane region" description="Helical" evidence="1">
    <location>
        <begin position="82"/>
        <end position="101"/>
    </location>
</feature>
<reference evidence="2" key="1">
    <citation type="submission" date="2020-12" db="EMBL/GenBank/DDBJ databases">
        <title>Bacterial taxonomy.</title>
        <authorList>
            <person name="Pan X."/>
        </authorList>
    </citation>
    <scope>NUCLEOTIDE SEQUENCE</scope>
    <source>
        <strain evidence="2">B2012</strain>
    </source>
</reference>
<evidence type="ECO:0000313" key="2">
    <source>
        <dbReference type="EMBL" id="MBJ3777593.1"/>
    </source>
</evidence>
<organism evidence="2 3">
    <name type="scientific">Acuticoccus mangrovi</name>
    <dbReference type="NCBI Taxonomy" id="2796142"/>
    <lineage>
        <taxon>Bacteria</taxon>
        <taxon>Pseudomonadati</taxon>
        <taxon>Pseudomonadota</taxon>
        <taxon>Alphaproteobacteria</taxon>
        <taxon>Hyphomicrobiales</taxon>
        <taxon>Amorphaceae</taxon>
        <taxon>Acuticoccus</taxon>
    </lineage>
</organism>
<evidence type="ECO:0000313" key="3">
    <source>
        <dbReference type="Proteomes" id="UP000609531"/>
    </source>
</evidence>
<name>A0A934IS23_9HYPH</name>
<dbReference type="Pfam" id="PF06170">
    <property type="entry name" value="DUF983"/>
    <property type="match status" value="1"/>
</dbReference>
<dbReference type="Proteomes" id="UP000609531">
    <property type="component" value="Unassembled WGS sequence"/>
</dbReference>
<sequence>MTIDRADYPSPITIGLTCRCPRCGKGKLFKGFLSLRESCDVCGLDYDFADPADGPAFFVLCFTCVPALIVAVWVEVALQPPLWVHFLTTLPLIIAACVLPLRPLKAWLIASQFYHDAAEGKRVDMVPPAGQTSHD</sequence>
<evidence type="ECO:0000256" key="1">
    <source>
        <dbReference type="SAM" id="Phobius"/>
    </source>
</evidence>
<keyword evidence="3" id="KW-1185">Reference proteome</keyword>
<proteinExistence type="predicted"/>
<comment type="caution">
    <text evidence="2">The sequence shown here is derived from an EMBL/GenBank/DDBJ whole genome shotgun (WGS) entry which is preliminary data.</text>
</comment>
<protein>
    <submittedName>
        <fullName evidence="2">DUF983 domain-containing protein</fullName>
    </submittedName>
</protein>
<keyword evidence="1" id="KW-0472">Membrane</keyword>
<dbReference type="AlphaFoldDB" id="A0A934IS23"/>
<dbReference type="EMBL" id="JAEKJA010000018">
    <property type="protein sequence ID" value="MBJ3777593.1"/>
    <property type="molecule type" value="Genomic_DNA"/>
</dbReference>
<accession>A0A934IS23</accession>